<evidence type="ECO:0000313" key="3">
    <source>
        <dbReference type="WBParaSite" id="maker-uti_cns_0045783-snap-gene-1.9-mRNA-1"/>
    </source>
</evidence>
<protein>
    <submittedName>
        <fullName evidence="3">Uncharacterized protein</fullName>
    </submittedName>
</protein>
<name>A0A1I8J4D4_9PLAT</name>
<reference evidence="3" key="1">
    <citation type="submission" date="2016-11" db="UniProtKB">
        <authorList>
            <consortium name="WormBaseParasite"/>
        </authorList>
    </citation>
    <scope>IDENTIFICATION</scope>
</reference>
<sequence length="290" mass="30331">PVRAGQPAAPRHRVRGASPPAPQQRDPRCCLRRLVLATPPTCTWTTSRSGSRGRVLYWASGFIDLRRRSRGREGHLLAQRGGCASLHQPGNIIGLSGALWGETLQAEQLASQCCCRAAAGCGRAGLAPRQLGGAKDPPALRDALLAADWAAFVDAGPGVREGRLSHQMPHNVRLLYAFAGCRQGRALGGGSEARGRGCWWPDGALRGPPATGHESYIESRTRPAAADGFISLAASFSASPAGRIANGVEGPASRRPCAGCCCCCWAAAAVGLACFACCWAACLREAPDLT</sequence>
<dbReference type="Proteomes" id="UP000095280">
    <property type="component" value="Unplaced"/>
</dbReference>
<feature type="region of interest" description="Disordered" evidence="1">
    <location>
        <begin position="1"/>
        <end position="26"/>
    </location>
</feature>
<accession>A0A1I8J4D4</accession>
<organism evidence="2 3">
    <name type="scientific">Macrostomum lignano</name>
    <dbReference type="NCBI Taxonomy" id="282301"/>
    <lineage>
        <taxon>Eukaryota</taxon>
        <taxon>Metazoa</taxon>
        <taxon>Spiralia</taxon>
        <taxon>Lophotrochozoa</taxon>
        <taxon>Platyhelminthes</taxon>
        <taxon>Rhabditophora</taxon>
        <taxon>Macrostomorpha</taxon>
        <taxon>Macrostomida</taxon>
        <taxon>Macrostomidae</taxon>
        <taxon>Macrostomum</taxon>
    </lineage>
</organism>
<evidence type="ECO:0000313" key="2">
    <source>
        <dbReference type="Proteomes" id="UP000095280"/>
    </source>
</evidence>
<keyword evidence="2" id="KW-1185">Reference proteome</keyword>
<proteinExistence type="predicted"/>
<dbReference type="WBParaSite" id="maker-uti_cns_0045783-snap-gene-1.9-mRNA-1">
    <property type="protein sequence ID" value="maker-uti_cns_0045783-snap-gene-1.9-mRNA-1"/>
    <property type="gene ID" value="maker-uti_cns_0045783-snap-gene-1.9"/>
</dbReference>
<evidence type="ECO:0000256" key="1">
    <source>
        <dbReference type="SAM" id="MobiDB-lite"/>
    </source>
</evidence>
<dbReference type="AlphaFoldDB" id="A0A1I8J4D4"/>